<proteinExistence type="predicted"/>
<dbReference type="InterPro" id="IPR011598">
    <property type="entry name" value="bHLH_dom"/>
</dbReference>
<dbReference type="PROSITE" id="PS50888">
    <property type="entry name" value="BHLH"/>
    <property type="match status" value="1"/>
</dbReference>
<accession>A0ABQ9FEA7</accession>
<dbReference type="PANTHER" id="PTHR23349:SF108">
    <property type="entry name" value="BHLH DOMAIN-CONTAINING PROTEIN"/>
    <property type="match status" value="1"/>
</dbReference>
<reference evidence="3 4" key="1">
    <citation type="submission" date="2022-12" db="EMBL/GenBank/DDBJ databases">
        <title>Chromosome-level genome of Tegillarca granosa.</title>
        <authorList>
            <person name="Kim J."/>
        </authorList>
    </citation>
    <scope>NUCLEOTIDE SEQUENCE [LARGE SCALE GENOMIC DNA]</scope>
    <source>
        <strain evidence="3">Teg-2019</strain>
        <tissue evidence="3">Adductor muscle</tissue>
    </source>
</reference>
<evidence type="ECO:0000313" key="3">
    <source>
        <dbReference type="EMBL" id="KAJ8314837.1"/>
    </source>
</evidence>
<keyword evidence="1" id="KW-0238">DNA-binding</keyword>
<gene>
    <name evidence="3" type="ORF">KUTeg_006987</name>
</gene>
<name>A0ABQ9FEA7_TEGGR</name>
<dbReference type="Pfam" id="PF00010">
    <property type="entry name" value="HLH"/>
    <property type="match status" value="1"/>
</dbReference>
<dbReference type="SMART" id="SM00353">
    <property type="entry name" value="HLH"/>
    <property type="match status" value="1"/>
</dbReference>
<evidence type="ECO:0000256" key="1">
    <source>
        <dbReference type="ARBA" id="ARBA00023125"/>
    </source>
</evidence>
<keyword evidence="4" id="KW-1185">Reference proteome</keyword>
<comment type="caution">
    <text evidence="3">The sequence shown here is derived from an EMBL/GenBank/DDBJ whole genome shotgun (WGS) entry which is preliminary data.</text>
</comment>
<sequence length="188" mass="21939">MMSPCRYSSETFIKKNAGENSSIQVEVPVLSNLQNADKSSTAMTVRTRNYKRSGGGKSSYRHVPHCQKPPHLVARRNARERRRVQAVNNAFLKLRRHVPFENKHKRLSKVKTLRGAIEYITKLQEMILEFDSKQYEKMEKRNNEICVQNCPSVVRGYPMQGLRNRINPQQMMPPGYHWTSNCQNEVEY</sequence>
<feature type="domain" description="BHLH" evidence="2">
    <location>
        <begin position="71"/>
        <end position="123"/>
    </location>
</feature>
<evidence type="ECO:0000313" key="4">
    <source>
        <dbReference type="Proteomes" id="UP001217089"/>
    </source>
</evidence>
<dbReference type="InterPro" id="IPR050283">
    <property type="entry name" value="E-box_TF_Regulators"/>
</dbReference>
<dbReference type="EMBL" id="JARBDR010000337">
    <property type="protein sequence ID" value="KAJ8314837.1"/>
    <property type="molecule type" value="Genomic_DNA"/>
</dbReference>
<dbReference type="Gene3D" id="4.10.280.10">
    <property type="entry name" value="Helix-loop-helix DNA-binding domain"/>
    <property type="match status" value="1"/>
</dbReference>
<dbReference type="CDD" id="cd11418">
    <property type="entry name" value="bHLH_TS_ASCL"/>
    <property type="match status" value="1"/>
</dbReference>
<dbReference type="SUPFAM" id="SSF47459">
    <property type="entry name" value="HLH, helix-loop-helix DNA-binding domain"/>
    <property type="match status" value="1"/>
</dbReference>
<evidence type="ECO:0000259" key="2">
    <source>
        <dbReference type="PROSITE" id="PS50888"/>
    </source>
</evidence>
<dbReference type="InterPro" id="IPR036638">
    <property type="entry name" value="HLH_DNA-bd_sf"/>
</dbReference>
<organism evidence="3 4">
    <name type="scientific">Tegillarca granosa</name>
    <name type="common">Malaysian cockle</name>
    <name type="synonym">Anadara granosa</name>
    <dbReference type="NCBI Taxonomy" id="220873"/>
    <lineage>
        <taxon>Eukaryota</taxon>
        <taxon>Metazoa</taxon>
        <taxon>Spiralia</taxon>
        <taxon>Lophotrochozoa</taxon>
        <taxon>Mollusca</taxon>
        <taxon>Bivalvia</taxon>
        <taxon>Autobranchia</taxon>
        <taxon>Pteriomorphia</taxon>
        <taxon>Arcoida</taxon>
        <taxon>Arcoidea</taxon>
        <taxon>Arcidae</taxon>
        <taxon>Tegillarca</taxon>
    </lineage>
</organism>
<protein>
    <recommendedName>
        <fullName evidence="2">BHLH domain-containing protein</fullName>
    </recommendedName>
</protein>
<dbReference type="Proteomes" id="UP001217089">
    <property type="component" value="Unassembled WGS sequence"/>
</dbReference>
<dbReference type="PANTHER" id="PTHR23349">
    <property type="entry name" value="BASIC HELIX-LOOP-HELIX TRANSCRIPTION FACTOR, TWIST"/>
    <property type="match status" value="1"/>
</dbReference>